<dbReference type="InterPro" id="IPR018120">
    <property type="entry name" value="Glyco_hydro_1_AS"/>
</dbReference>
<keyword evidence="2 5" id="KW-0378">Hydrolase</keyword>
<dbReference type="PANTHER" id="PTHR10353:SF323">
    <property type="entry name" value="LINAMARASE"/>
    <property type="match status" value="1"/>
</dbReference>
<evidence type="ECO:0000313" key="7">
    <source>
        <dbReference type="Proteomes" id="UP001497516"/>
    </source>
</evidence>
<dbReference type="InterPro" id="IPR001360">
    <property type="entry name" value="Glyco_hydro_1"/>
</dbReference>
<dbReference type="SUPFAM" id="SSF51445">
    <property type="entry name" value="(Trans)glycosidases"/>
    <property type="match status" value="1"/>
</dbReference>
<keyword evidence="5" id="KW-0326">Glycosidase</keyword>
<dbReference type="PRINTS" id="PR00131">
    <property type="entry name" value="GLHYDRLASE1"/>
</dbReference>
<proteinExistence type="inferred from homology"/>
<dbReference type="Pfam" id="PF00232">
    <property type="entry name" value="Glyco_hydro_1"/>
    <property type="match status" value="1"/>
</dbReference>
<sequence>MAMVINPKNPRLNHAVPLLLVVVLPQLLLLASSLLAYDLNHDDHQLAGKLMMASAPAPSAVPDDYDPCAGDPPIPSGLTPKLTRKMFPSHFVFGTATSSYQIEGAANKSCRGPSIWDRFTHKFPDRIADGTTGDQAINSFEFFEDDINRMKAMNMEAYRFSISWSRVIPHGKRRRGLSTEGLEFYDKVIDRTIAAGMKPYVTIFHWDTPQALADEYGGFLSRNIVDDFRDYADLLFERYGDKVEKWITLNEPWTYVVKGFEEGVFAPGRCSDWVNRACQAGDSAVEPYRVAHHLLLAHAEAVKLYREKYQFKAGRKLGEIGITLVTFWFKPYSDSQADNDAAERAMDFMFGWFMNPVTYGHYPRTMKDLLGQRLPEILVHEADMLRNSYDFLGLNYYTTYYAKDNPNLNLLKLRYATDSRVIQTPIKDGKPIGEKASSWLYIYPEGIRKLLNYTKRTYGSPVIYITENGVSEEDDPTTSIVEATNDKRRIKYYHKHLHNVLEANKTDKVDVRGYFAWSYADNFEWADGYTSRFGLYYIDFQDPKFSRIPKSSACWFKRFLQTPSPHASQDNDDQELILLPVSGIVNRALPRALRFSY</sequence>
<dbReference type="GO" id="GO:0008422">
    <property type="term" value="F:beta-glucosidase activity"/>
    <property type="evidence" value="ECO:0007669"/>
    <property type="project" value="TreeGrafter"/>
</dbReference>
<dbReference type="PROSITE" id="PS00572">
    <property type="entry name" value="GLYCOSYL_HYDROL_F1_1"/>
    <property type="match status" value="1"/>
</dbReference>
<evidence type="ECO:0000256" key="5">
    <source>
        <dbReference type="RuleBase" id="RU004468"/>
    </source>
</evidence>
<gene>
    <name evidence="6" type="ORF">LTRI10_LOCUS10434</name>
</gene>
<dbReference type="GO" id="GO:0005975">
    <property type="term" value="P:carbohydrate metabolic process"/>
    <property type="evidence" value="ECO:0007669"/>
    <property type="project" value="InterPro"/>
</dbReference>
<dbReference type="AlphaFoldDB" id="A0AAV2D2V4"/>
<evidence type="ECO:0000256" key="4">
    <source>
        <dbReference type="RuleBase" id="RU003690"/>
    </source>
</evidence>
<accession>A0AAV2D2V4</accession>
<protein>
    <submittedName>
        <fullName evidence="6">Uncharacterized protein</fullName>
    </submittedName>
</protein>
<dbReference type="InterPro" id="IPR033132">
    <property type="entry name" value="GH_1_N_CS"/>
</dbReference>
<dbReference type="PANTHER" id="PTHR10353">
    <property type="entry name" value="GLYCOSYL HYDROLASE"/>
    <property type="match status" value="1"/>
</dbReference>
<evidence type="ECO:0000256" key="2">
    <source>
        <dbReference type="ARBA" id="ARBA00022801"/>
    </source>
</evidence>
<comment type="similarity">
    <text evidence="1 4">Belongs to the glycosyl hydrolase 1 family.</text>
</comment>
<dbReference type="EMBL" id="OZ034815">
    <property type="protein sequence ID" value="CAL1365998.1"/>
    <property type="molecule type" value="Genomic_DNA"/>
</dbReference>
<dbReference type="FunFam" id="3.20.20.80:FF:000022">
    <property type="entry name" value="Beta-glucosidase 11"/>
    <property type="match status" value="1"/>
</dbReference>
<keyword evidence="7" id="KW-1185">Reference proteome</keyword>
<dbReference type="PROSITE" id="PS00653">
    <property type="entry name" value="GLYCOSYL_HYDROL_F1_2"/>
    <property type="match status" value="1"/>
</dbReference>
<reference evidence="6 7" key="1">
    <citation type="submission" date="2024-04" db="EMBL/GenBank/DDBJ databases">
        <authorList>
            <person name="Fracassetti M."/>
        </authorList>
    </citation>
    <scope>NUCLEOTIDE SEQUENCE [LARGE SCALE GENOMIC DNA]</scope>
</reference>
<dbReference type="Proteomes" id="UP001497516">
    <property type="component" value="Chromosome 2"/>
</dbReference>
<dbReference type="InterPro" id="IPR017853">
    <property type="entry name" value="GH"/>
</dbReference>
<name>A0AAV2D2V4_9ROSI</name>
<feature type="active site" description="Nucleophile" evidence="3">
    <location>
        <position position="467"/>
    </location>
</feature>
<evidence type="ECO:0000313" key="6">
    <source>
        <dbReference type="EMBL" id="CAL1365998.1"/>
    </source>
</evidence>
<evidence type="ECO:0000256" key="1">
    <source>
        <dbReference type="ARBA" id="ARBA00010838"/>
    </source>
</evidence>
<dbReference type="Gene3D" id="3.20.20.80">
    <property type="entry name" value="Glycosidases"/>
    <property type="match status" value="1"/>
</dbReference>
<evidence type="ECO:0000256" key="3">
    <source>
        <dbReference type="PROSITE-ProRule" id="PRU10055"/>
    </source>
</evidence>
<organism evidence="6 7">
    <name type="scientific">Linum trigynum</name>
    <dbReference type="NCBI Taxonomy" id="586398"/>
    <lineage>
        <taxon>Eukaryota</taxon>
        <taxon>Viridiplantae</taxon>
        <taxon>Streptophyta</taxon>
        <taxon>Embryophyta</taxon>
        <taxon>Tracheophyta</taxon>
        <taxon>Spermatophyta</taxon>
        <taxon>Magnoliopsida</taxon>
        <taxon>eudicotyledons</taxon>
        <taxon>Gunneridae</taxon>
        <taxon>Pentapetalae</taxon>
        <taxon>rosids</taxon>
        <taxon>fabids</taxon>
        <taxon>Malpighiales</taxon>
        <taxon>Linaceae</taxon>
        <taxon>Linum</taxon>
    </lineage>
</organism>